<feature type="domain" description="Methyltransferase" evidence="1">
    <location>
        <begin position="94"/>
        <end position="229"/>
    </location>
</feature>
<dbReference type="PANTHER" id="PTHR12496">
    <property type="entry name" value="CGI-41 METHYLTRANSFERASE"/>
    <property type="match status" value="1"/>
</dbReference>
<dbReference type="Pfam" id="PF13679">
    <property type="entry name" value="Methyltransf_32"/>
    <property type="match status" value="1"/>
</dbReference>
<dbReference type="Gene3D" id="3.40.50.150">
    <property type="entry name" value="Vaccinia Virus protein VP39"/>
    <property type="match status" value="1"/>
</dbReference>
<protein>
    <submittedName>
        <fullName evidence="3">Methyltranfer_dom domain-containing protein</fullName>
    </submittedName>
</protein>
<dbReference type="STRING" id="131310.A0A0N4ZYU3"/>
<dbReference type="PANTHER" id="PTHR12496:SF0">
    <property type="entry name" value="METHYLTRANSFERASE DOMAIN-CONTAINING PROTEIN"/>
    <property type="match status" value="1"/>
</dbReference>
<evidence type="ECO:0000313" key="3">
    <source>
        <dbReference type="WBParaSite" id="PTRK_0001395900.1"/>
    </source>
</evidence>
<sequence>MDNFLEKYEWLYKGLNTRFLADKQHEWIPMEWLEYFNDLPFSDYDKLNGASKDLKIFIENAKKFSLLKDNSCIEVDEEKKMLHKSIFNKGIKEKKASEILDMAYLVSTYCKKYNITRVVDVGCGVGHLLRSISLFSPELKCIGVECDEVLCSKVKEKSKDIEVFKLKLDSSCNKDILQEIFSPPEFSTVILSLHGCGDLQKTIIDIYLSLDKDKNPLLITIGCCYHKMKVFNENLTENIKWTPTSLRLACQERISRFFTFSNDDHRRHIESFLNRAKLECLYDFIGIDRHDLSRSDARRIKFDEIKSIDDIKKSIKNIDKISDIDKNIFNDKLIEIYKSGENIKHYIEPFTMLQYYMQAVLETKLLTSRIEYIKSNMENINVKLIPISDSISSPRNMAIVARKK</sequence>
<dbReference type="WBParaSite" id="PTRK_0001395900.1">
    <property type="protein sequence ID" value="PTRK_0001395900.1"/>
    <property type="gene ID" value="PTRK_0001395900"/>
</dbReference>
<dbReference type="InterPro" id="IPR029063">
    <property type="entry name" value="SAM-dependent_MTases_sf"/>
</dbReference>
<evidence type="ECO:0000259" key="1">
    <source>
        <dbReference type="Pfam" id="PF13679"/>
    </source>
</evidence>
<reference evidence="3" key="1">
    <citation type="submission" date="2017-02" db="UniProtKB">
        <authorList>
            <consortium name="WormBaseParasite"/>
        </authorList>
    </citation>
    <scope>IDENTIFICATION</scope>
</reference>
<dbReference type="AlphaFoldDB" id="A0A0N4ZYU3"/>
<accession>A0A0N4ZYU3</accession>
<name>A0A0N4ZYU3_PARTI</name>
<evidence type="ECO:0000313" key="2">
    <source>
        <dbReference type="Proteomes" id="UP000038045"/>
    </source>
</evidence>
<dbReference type="Proteomes" id="UP000038045">
    <property type="component" value="Unplaced"/>
</dbReference>
<dbReference type="InterPro" id="IPR052220">
    <property type="entry name" value="METTL25"/>
</dbReference>
<dbReference type="CDD" id="cd02440">
    <property type="entry name" value="AdoMet_MTases"/>
    <property type="match status" value="1"/>
</dbReference>
<dbReference type="InterPro" id="IPR025714">
    <property type="entry name" value="Methyltranfer_dom"/>
</dbReference>
<keyword evidence="2" id="KW-1185">Reference proteome</keyword>
<organism evidence="2 3">
    <name type="scientific">Parastrongyloides trichosuri</name>
    <name type="common">Possum-specific nematode worm</name>
    <dbReference type="NCBI Taxonomy" id="131310"/>
    <lineage>
        <taxon>Eukaryota</taxon>
        <taxon>Metazoa</taxon>
        <taxon>Ecdysozoa</taxon>
        <taxon>Nematoda</taxon>
        <taxon>Chromadorea</taxon>
        <taxon>Rhabditida</taxon>
        <taxon>Tylenchina</taxon>
        <taxon>Panagrolaimomorpha</taxon>
        <taxon>Strongyloidoidea</taxon>
        <taxon>Strongyloididae</taxon>
        <taxon>Parastrongyloides</taxon>
    </lineage>
</organism>
<proteinExistence type="predicted"/>
<dbReference type="SUPFAM" id="SSF53335">
    <property type="entry name" value="S-adenosyl-L-methionine-dependent methyltransferases"/>
    <property type="match status" value="1"/>
</dbReference>